<dbReference type="InterPro" id="IPR029063">
    <property type="entry name" value="SAM-dependent_MTases_sf"/>
</dbReference>
<dbReference type="Proteomes" id="UP001596099">
    <property type="component" value="Unassembled WGS sequence"/>
</dbReference>
<dbReference type="GO" id="GO:0032259">
    <property type="term" value="P:methylation"/>
    <property type="evidence" value="ECO:0007669"/>
    <property type="project" value="UniProtKB-KW"/>
</dbReference>
<dbReference type="EMBL" id="JBHSQH010000001">
    <property type="protein sequence ID" value="MFC5972084.1"/>
    <property type="molecule type" value="Genomic_DNA"/>
</dbReference>
<dbReference type="PANTHER" id="PTHR45128">
    <property type="entry name" value="METHYLTRANSFERASE TYPE 11"/>
    <property type="match status" value="1"/>
</dbReference>
<dbReference type="SUPFAM" id="SSF46785">
    <property type="entry name" value="Winged helix' DNA-binding domain"/>
    <property type="match status" value="1"/>
</dbReference>
<feature type="domain" description="Methyltransferase" evidence="1">
    <location>
        <begin position="244"/>
        <end position="353"/>
    </location>
</feature>
<evidence type="ECO:0000313" key="4">
    <source>
        <dbReference type="Proteomes" id="UP001596099"/>
    </source>
</evidence>
<dbReference type="InterPro" id="IPR025714">
    <property type="entry name" value="Methyltranfer_dom"/>
</dbReference>
<evidence type="ECO:0000313" key="3">
    <source>
        <dbReference type="EMBL" id="MFC5972084.1"/>
    </source>
</evidence>
<evidence type="ECO:0000259" key="2">
    <source>
        <dbReference type="Pfam" id="PF21320"/>
    </source>
</evidence>
<dbReference type="CDD" id="cd02440">
    <property type="entry name" value="AdoMet_MTases"/>
    <property type="match status" value="1"/>
</dbReference>
<feature type="domain" description="S-adenosylmethionine-dependent methyltransferase Rv2258c-like winged HTH" evidence="2">
    <location>
        <begin position="97"/>
        <end position="166"/>
    </location>
</feature>
<dbReference type="Pfam" id="PF21320">
    <property type="entry name" value="WHD_Rv2258c"/>
    <property type="match status" value="1"/>
</dbReference>
<dbReference type="InterPro" id="IPR048711">
    <property type="entry name" value="WHD_Rv2258c"/>
</dbReference>
<keyword evidence="3" id="KW-0489">Methyltransferase</keyword>
<dbReference type="InterPro" id="IPR036388">
    <property type="entry name" value="WH-like_DNA-bd_sf"/>
</dbReference>
<dbReference type="InterPro" id="IPR053173">
    <property type="entry name" value="SAM-binding_MTase"/>
</dbReference>
<protein>
    <submittedName>
        <fullName evidence="3">Class I SAM-dependent methyltransferase</fullName>
    </submittedName>
</protein>
<evidence type="ECO:0000259" key="1">
    <source>
        <dbReference type="Pfam" id="PF13847"/>
    </source>
</evidence>
<sequence length="424" mass="46159">MLRALENYSPETSCWNGWFEATRFCPVRGITLETARVARCETVPPNAYTVAVDEVAHRVWDLTNPQHRLRPTMTLDEERLNQHVQTALNDVGATAHAPLVVIGDRLGLYETLADAGPLTSTGLAEETDTAERYVREWLRSQAAGGYVSYDPETDRYSLTPEQTAVLVDENSPAFMAGNFQVALSAAKIEPQLAEAFRTGEGVGWHEHDVDLFDATERSWRPQYAANLADNWIPALDGVDSTLRAGGRVADVGCGHGASTILLAEAYPESTVVGVDYHEASIEAARERATNAGVSDRVRFEVATAKSYDGARYDFVTTFDAFHDMGDPVGAAAHIRDTLTDDGTWMLVEFAASDAVEDNLNPMGRAAYSISTLACTPCALDQEGERVLGAQAGEAAIREVVTDGGFTRFRRAAETPLNHVFEAKP</sequence>
<dbReference type="SUPFAM" id="SSF53335">
    <property type="entry name" value="S-adenosyl-L-methionine-dependent methyltransferases"/>
    <property type="match status" value="1"/>
</dbReference>
<accession>A0ABD5RP74</accession>
<dbReference type="Gene3D" id="1.10.10.10">
    <property type="entry name" value="Winged helix-like DNA-binding domain superfamily/Winged helix DNA-binding domain"/>
    <property type="match status" value="1"/>
</dbReference>
<keyword evidence="3" id="KW-0808">Transferase</keyword>
<gene>
    <name evidence="3" type="ORF">ACFPYI_12160</name>
</gene>
<keyword evidence="4" id="KW-1185">Reference proteome</keyword>
<comment type="caution">
    <text evidence="3">The sequence shown here is derived from an EMBL/GenBank/DDBJ whole genome shotgun (WGS) entry which is preliminary data.</text>
</comment>
<dbReference type="Pfam" id="PF13847">
    <property type="entry name" value="Methyltransf_31"/>
    <property type="match status" value="1"/>
</dbReference>
<organism evidence="3 4">
    <name type="scientific">Halomarina salina</name>
    <dbReference type="NCBI Taxonomy" id="1872699"/>
    <lineage>
        <taxon>Archaea</taxon>
        <taxon>Methanobacteriati</taxon>
        <taxon>Methanobacteriota</taxon>
        <taxon>Stenosarchaea group</taxon>
        <taxon>Halobacteria</taxon>
        <taxon>Halobacteriales</taxon>
        <taxon>Natronomonadaceae</taxon>
        <taxon>Halomarina</taxon>
    </lineage>
</organism>
<dbReference type="AlphaFoldDB" id="A0ABD5RP74"/>
<dbReference type="Gene3D" id="3.40.50.150">
    <property type="entry name" value="Vaccinia Virus protein VP39"/>
    <property type="match status" value="1"/>
</dbReference>
<name>A0ABD5RP74_9EURY</name>
<dbReference type="InterPro" id="IPR036390">
    <property type="entry name" value="WH_DNA-bd_sf"/>
</dbReference>
<dbReference type="GO" id="GO:0008168">
    <property type="term" value="F:methyltransferase activity"/>
    <property type="evidence" value="ECO:0007669"/>
    <property type="project" value="UniProtKB-KW"/>
</dbReference>
<dbReference type="PANTHER" id="PTHR45128:SF2">
    <property type="entry name" value="METHYLTRANSFERASE DOMAIN-CONTAINING PROTEIN"/>
    <property type="match status" value="1"/>
</dbReference>
<proteinExistence type="predicted"/>
<dbReference type="RefSeq" id="WP_247415083.1">
    <property type="nucleotide sequence ID" value="NZ_JALLGW010000001.1"/>
</dbReference>
<reference evidence="3 4" key="1">
    <citation type="journal article" date="2019" name="Int. J. Syst. Evol. Microbiol.">
        <title>The Global Catalogue of Microorganisms (GCM) 10K type strain sequencing project: providing services to taxonomists for standard genome sequencing and annotation.</title>
        <authorList>
            <consortium name="The Broad Institute Genomics Platform"/>
            <consortium name="The Broad Institute Genome Sequencing Center for Infectious Disease"/>
            <person name="Wu L."/>
            <person name="Ma J."/>
        </authorList>
    </citation>
    <scope>NUCLEOTIDE SEQUENCE [LARGE SCALE GENOMIC DNA]</scope>
    <source>
        <strain evidence="3 4">CGMCC 1.12543</strain>
    </source>
</reference>